<organism evidence="1 2">
    <name type="scientific">Bipolaricaulis sibiricus</name>
    <dbReference type="NCBI Taxonomy" id="2501609"/>
    <lineage>
        <taxon>Bacteria</taxon>
        <taxon>Candidatus Bipolaricaulota</taxon>
        <taxon>Candidatus Bipolaricaulia</taxon>
        <taxon>Candidatus Bipolaricaulales</taxon>
        <taxon>Candidatus Bipolaricaulaceae</taxon>
        <taxon>Candidatus Bipolaricaulis</taxon>
    </lineage>
</organism>
<accession>A0A410FTS3</accession>
<dbReference type="KEGG" id="bih:BIP78_0731"/>
<dbReference type="Proteomes" id="UP000287233">
    <property type="component" value="Chromosome"/>
</dbReference>
<evidence type="ECO:0000313" key="1">
    <source>
        <dbReference type="EMBL" id="QAA76497.1"/>
    </source>
</evidence>
<dbReference type="EMBL" id="CP034928">
    <property type="protein sequence ID" value="QAA76497.1"/>
    <property type="molecule type" value="Genomic_DNA"/>
</dbReference>
<name>A0A410FTS3_BIPS1</name>
<protein>
    <submittedName>
        <fullName evidence="1">Uncharacterized protein</fullName>
    </submittedName>
</protein>
<sequence length="69" mass="7547">MIASSWPFPRETGRRARRAICRWVSIVEVLNLDAIPHHSSGPAAREWIVPRQGGISGQGGPACPRCQKA</sequence>
<proteinExistence type="predicted"/>
<evidence type="ECO:0000313" key="2">
    <source>
        <dbReference type="Proteomes" id="UP000287233"/>
    </source>
</evidence>
<gene>
    <name evidence="1" type="ORF">BIP78_0731</name>
</gene>
<dbReference type="AlphaFoldDB" id="A0A410FTS3"/>
<reference evidence="2" key="1">
    <citation type="submission" date="2018-12" db="EMBL/GenBank/DDBJ databases">
        <title>Complete genome sequence of an uncultured bacterium of the candidate phylum Bipolaricaulota.</title>
        <authorList>
            <person name="Kadnikov V.V."/>
            <person name="Mardanov A.V."/>
            <person name="Beletsky A.V."/>
            <person name="Frank Y.A."/>
            <person name="Karnachuk O.V."/>
            <person name="Ravin N.V."/>
        </authorList>
    </citation>
    <scope>NUCLEOTIDE SEQUENCE [LARGE SCALE GENOMIC DNA]</scope>
</reference>